<evidence type="ECO:0000259" key="4">
    <source>
        <dbReference type="Pfam" id="PF00884"/>
    </source>
</evidence>
<dbReference type="PANTHER" id="PTHR43751">
    <property type="entry name" value="SULFATASE"/>
    <property type="match status" value="1"/>
</dbReference>
<feature type="region of interest" description="Disordered" evidence="3">
    <location>
        <begin position="201"/>
        <end position="222"/>
    </location>
</feature>
<dbReference type="RefSeq" id="WP_190312671.1">
    <property type="nucleotide sequence ID" value="NZ_JACNYL010000001.1"/>
</dbReference>
<comment type="similarity">
    <text evidence="1">Belongs to the sulfatase family.</text>
</comment>
<feature type="domain" description="Sulfatase N-terminal" evidence="4">
    <location>
        <begin position="33"/>
        <end position="406"/>
    </location>
</feature>
<dbReference type="EMBL" id="JACNYL010000001">
    <property type="protein sequence ID" value="MBD1420946.1"/>
    <property type="molecule type" value="Genomic_DNA"/>
</dbReference>
<dbReference type="PROSITE" id="PS00149">
    <property type="entry name" value="SULFATASE_2"/>
    <property type="match status" value="1"/>
</dbReference>
<keyword evidence="6" id="KW-1185">Reference proteome</keyword>
<dbReference type="PROSITE" id="PS00523">
    <property type="entry name" value="SULFATASE_1"/>
    <property type="match status" value="1"/>
</dbReference>
<dbReference type="Pfam" id="PF00884">
    <property type="entry name" value="Sulfatase"/>
    <property type="match status" value="1"/>
</dbReference>
<dbReference type="InterPro" id="IPR024607">
    <property type="entry name" value="Sulfatase_CS"/>
</dbReference>
<reference evidence="5 6" key="1">
    <citation type="submission" date="2020-08" db="EMBL/GenBank/DDBJ databases">
        <title>Sphingobacterium sp. DN00404 isolated from aquaculture water.</title>
        <authorList>
            <person name="Zhang M."/>
        </authorList>
    </citation>
    <scope>NUCLEOTIDE SEQUENCE [LARGE SCALE GENOMIC DNA]</scope>
    <source>
        <strain evidence="5 6">KCTC 42746</strain>
    </source>
</reference>
<comment type="caution">
    <text evidence="5">The sequence shown here is derived from an EMBL/GenBank/DDBJ whole genome shotgun (WGS) entry which is preliminary data.</text>
</comment>
<dbReference type="InterPro" id="IPR000917">
    <property type="entry name" value="Sulfatase_N"/>
</dbReference>
<evidence type="ECO:0000256" key="3">
    <source>
        <dbReference type="SAM" id="MobiDB-lite"/>
    </source>
</evidence>
<dbReference type="Gene3D" id="3.40.720.10">
    <property type="entry name" value="Alkaline Phosphatase, subunit A"/>
    <property type="match status" value="1"/>
</dbReference>
<sequence length="511" mass="56046">MLKRKLFLYLTSIGFVFSQHIFVSYTQTRPEKPNVVFIYVDDLGYGDLSSYGATKIKTPNVDRLAAQGTRFTNAHSTSATCTPSRFALMTGVYPWRQQGTGILPGDAKLIVPTDKTTLPKVFKNAGYKTAVVGKWHLGLGTQVEKNWNGDIKPGPNEVGFDYSFIFPATADRVPTVFLENHRVLGLDDADPIQVDYEKKVGNDPTGKENPELLKMQSSPGQGHNNTIVNGIGRIGFMSGGHMARWVDEEVTGTFLSVAQQFIKDNKDNPFFLFFSLNEPHVPRMPSTFFRGKSGLGYRGDAILQLDWTVGQILDQLELLGISDNTIVIFSSDNGPVLDDGYVDGAVTQLNGHTPAGPLRGGKYSIFEAGTRVPFLVSGAGVAKNKVSDALFSQIDILASAAQLLGMSTPPEAMDSEALATTLLGHNEQGREYFIEHAGTLAVVKGQWKYIAPSNGPAYAKLTDTELGNSPEPQLYDLSKDIGEKDNLAKKYPEKVKELEEILRSERNKKTR</sequence>
<evidence type="ECO:0000313" key="5">
    <source>
        <dbReference type="EMBL" id="MBD1420946.1"/>
    </source>
</evidence>
<dbReference type="SUPFAM" id="SSF53649">
    <property type="entry name" value="Alkaline phosphatase-like"/>
    <property type="match status" value="1"/>
</dbReference>
<protein>
    <submittedName>
        <fullName evidence="5">Arylsulfatase</fullName>
    </submittedName>
</protein>
<accession>A0ABR7XP49</accession>
<proteinExistence type="inferred from homology"/>
<dbReference type="CDD" id="cd16143">
    <property type="entry name" value="ARS_like"/>
    <property type="match status" value="1"/>
</dbReference>
<dbReference type="InterPro" id="IPR052701">
    <property type="entry name" value="GAG_Ulvan_Degrading_Sulfatases"/>
</dbReference>
<evidence type="ECO:0000256" key="2">
    <source>
        <dbReference type="ARBA" id="ARBA00022801"/>
    </source>
</evidence>
<keyword evidence="2" id="KW-0378">Hydrolase</keyword>
<name>A0ABR7XP49_9SPHI</name>
<dbReference type="InterPro" id="IPR017850">
    <property type="entry name" value="Alkaline_phosphatase_core_sf"/>
</dbReference>
<gene>
    <name evidence="5" type="ORF">H8B21_05090</name>
</gene>
<feature type="compositionally biased region" description="Basic and acidic residues" evidence="3">
    <location>
        <begin position="201"/>
        <end position="211"/>
    </location>
</feature>
<dbReference type="Proteomes" id="UP000651112">
    <property type="component" value="Unassembled WGS sequence"/>
</dbReference>
<dbReference type="Gene3D" id="3.30.1120.10">
    <property type="match status" value="1"/>
</dbReference>
<organism evidence="5 6">
    <name type="scientific">Sphingobacterium chuzhouense</name>
    <dbReference type="NCBI Taxonomy" id="1742264"/>
    <lineage>
        <taxon>Bacteria</taxon>
        <taxon>Pseudomonadati</taxon>
        <taxon>Bacteroidota</taxon>
        <taxon>Sphingobacteriia</taxon>
        <taxon>Sphingobacteriales</taxon>
        <taxon>Sphingobacteriaceae</taxon>
        <taxon>Sphingobacterium</taxon>
    </lineage>
</organism>
<evidence type="ECO:0000256" key="1">
    <source>
        <dbReference type="ARBA" id="ARBA00008779"/>
    </source>
</evidence>
<evidence type="ECO:0000313" key="6">
    <source>
        <dbReference type="Proteomes" id="UP000651112"/>
    </source>
</evidence>
<dbReference type="PANTHER" id="PTHR43751:SF6">
    <property type="entry name" value="N-ACETYLGALACTOSAMINE-6-O-SULFATASE"/>
    <property type="match status" value="1"/>
</dbReference>